<dbReference type="InterPro" id="IPR010998">
    <property type="entry name" value="Integrase_recombinase_N"/>
</dbReference>
<dbReference type="RefSeq" id="WP_284937166.1">
    <property type="nucleotide sequence ID" value="NZ_JANURM010000003.1"/>
</dbReference>
<protein>
    <submittedName>
        <fullName evidence="6">Tyrosine-type recombinase/integrase</fullName>
    </submittedName>
</protein>
<dbReference type="Gene3D" id="1.10.150.130">
    <property type="match status" value="1"/>
</dbReference>
<dbReference type="InterPro" id="IPR038488">
    <property type="entry name" value="Integrase_DNA-bd_sf"/>
</dbReference>
<dbReference type="CDD" id="cd00801">
    <property type="entry name" value="INT_P4_C"/>
    <property type="match status" value="1"/>
</dbReference>
<reference evidence="6" key="2">
    <citation type="journal article" date="2023" name="Microorganisms">
        <title>Isolation and Genomic Characteristics of Cat-Borne Campylobacter felis sp. nov. and Sheep-Borne Campylobacter ovis sp. nov.</title>
        <authorList>
            <person name="Wang H."/>
            <person name="Li Y."/>
            <person name="Gu Y."/>
            <person name="Zhou G."/>
            <person name="Chen X."/>
            <person name="Zhang X."/>
            <person name="Shao Z."/>
            <person name="Zhang J."/>
            <person name="Zhang M."/>
        </authorList>
    </citation>
    <scope>NUCLEOTIDE SEQUENCE</scope>
    <source>
        <strain evidence="6">PS10</strain>
    </source>
</reference>
<comment type="caution">
    <text evidence="6">The sequence shown here is derived from an EMBL/GenBank/DDBJ whole genome shotgun (WGS) entry which is preliminary data.</text>
</comment>
<accession>A0ABT7HNM5</accession>
<dbReference type="InterPro" id="IPR025166">
    <property type="entry name" value="Integrase_DNA_bind_dom"/>
</dbReference>
<sequence>MPKINTPLSDAKIRTLKAKDKIYKISDGGSLYLFIHPDGKKHFAFEYKSPITNKTRRLAIGYYPDTTLAYARTKRTELIRQIQNGEDPLISKKASKNTLKEVILKWLDIKSASIEPSYLKKQILIANKHIFPYLGDMAMDKITAVQIIDTLKIIERAGTIETIKRVFMLLSQTYKYAVSYQLAPHNITADINFKYTFKAKKEKHFPTLTSPKEIKILLDLVKTYSGDIKTKTALKLAIYTAMRPFNIRHASWDEFDLKNGIWQVPAQKMKMKEAFMLPLSTQVITLLDEYKKFSTHNYLFAGLTPLRPMSENTMNAALRRLGYTKDELVSHGFRAMFSTAANELRNEHKISADIIERCLAHKDRDKVRSAYNRASNLKEMRQLMQWWADYLDDLSKQI</sequence>
<comment type="similarity">
    <text evidence="1">Belongs to the 'phage' integrase family.</text>
</comment>
<dbReference type="PANTHER" id="PTHR30629">
    <property type="entry name" value="PROPHAGE INTEGRASE"/>
    <property type="match status" value="1"/>
</dbReference>
<dbReference type="Gene3D" id="1.10.443.10">
    <property type="entry name" value="Intergrase catalytic core"/>
    <property type="match status" value="1"/>
</dbReference>
<reference evidence="6" key="1">
    <citation type="submission" date="2022-08" db="EMBL/GenBank/DDBJ databases">
        <authorList>
            <person name="Wang H."/>
        </authorList>
    </citation>
    <scope>NUCLEOTIDE SEQUENCE</scope>
    <source>
        <strain evidence="6">PS10</strain>
    </source>
</reference>
<name>A0ABT7HNM5_9BACT</name>
<dbReference type="SUPFAM" id="SSF56349">
    <property type="entry name" value="DNA breaking-rejoining enzymes"/>
    <property type="match status" value="1"/>
</dbReference>
<evidence type="ECO:0000259" key="5">
    <source>
        <dbReference type="PROSITE" id="PS51898"/>
    </source>
</evidence>
<dbReference type="Pfam" id="PF00589">
    <property type="entry name" value="Phage_integrase"/>
    <property type="match status" value="1"/>
</dbReference>
<feature type="domain" description="Tyr recombinase" evidence="5">
    <location>
        <begin position="203"/>
        <end position="385"/>
    </location>
</feature>
<organism evidence="6 7">
    <name type="scientific">Campylobacter gastrosuis</name>
    <dbReference type="NCBI Taxonomy" id="2974576"/>
    <lineage>
        <taxon>Bacteria</taxon>
        <taxon>Pseudomonadati</taxon>
        <taxon>Campylobacterota</taxon>
        <taxon>Epsilonproteobacteria</taxon>
        <taxon>Campylobacterales</taxon>
        <taxon>Campylobacteraceae</taxon>
        <taxon>Campylobacter</taxon>
    </lineage>
</organism>
<gene>
    <name evidence="6" type="ORF">NYG85_03855</name>
</gene>
<dbReference type="PROSITE" id="PS51898">
    <property type="entry name" value="TYR_RECOMBINASE"/>
    <property type="match status" value="1"/>
</dbReference>
<keyword evidence="7" id="KW-1185">Reference proteome</keyword>
<dbReference type="EMBL" id="JANURM010000003">
    <property type="protein sequence ID" value="MDL0088511.1"/>
    <property type="molecule type" value="Genomic_DNA"/>
</dbReference>
<proteinExistence type="inferred from homology"/>
<dbReference type="Gene3D" id="3.30.160.390">
    <property type="entry name" value="Integrase, DNA-binding domain"/>
    <property type="match status" value="1"/>
</dbReference>
<evidence type="ECO:0000256" key="2">
    <source>
        <dbReference type="ARBA" id="ARBA00022908"/>
    </source>
</evidence>
<dbReference type="InterPro" id="IPR013762">
    <property type="entry name" value="Integrase-like_cat_sf"/>
</dbReference>
<keyword evidence="2" id="KW-0229">DNA integration</keyword>
<dbReference type="PANTHER" id="PTHR30629:SF2">
    <property type="entry name" value="PROPHAGE INTEGRASE INTS-RELATED"/>
    <property type="match status" value="1"/>
</dbReference>
<dbReference type="Pfam" id="PF13356">
    <property type="entry name" value="Arm-DNA-bind_3"/>
    <property type="match status" value="1"/>
</dbReference>
<evidence type="ECO:0000256" key="1">
    <source>
        <dbReference type="ARBA" id="ARBA00008857"/>
    </source>
</evidence>
<keyword evidence="4" id="KW-0233">DNA recombination</keyword>
<keyword evidence="3" id="KW-0238">DNA-binding</keyword>
<evidence type="ECO:0000313" key="6">
    <source>
        <dbReference type="EMBL" id="MDL0088511.1"/>
    </source>
</evidence>
<dbReference type="InterPro" id="IPR050808">
    <property type="entry name" value="Phage_Integrase"/>
</dbReference>
<evidence type="ECO:0000256" key="3">
    <source>
        <dbReference type="ARBA" id="ARBA00023125"/>
    </source>
</evidence>
<evidence type="ECO:0000313" key="7">
    <source>
        <dbReference type="Proteomes" id="UP001173801"/>
    </source>
</evidence>
<dbReference type="InterPro" id="IPR053876">
    <property type="entry name" value="Phage_int_M"/>
</dbReference>
<dbReference type="Pfam" id="PF22022">
    <property type="entry name" value="Phage_int_M"/>
    <property type="match status" value="1"/>
</dbReference>
<dbReference type="Proteomes" id="UP001173801">
    <property type="component" value="Unassembled WGS sequence"/>
</dbReference>
<dbReference type="InterPro" id="IPR002104">
    <property type="entry name" value="Integrase_catalytic"/>
</dbReference>
<evidence type="ECO:0000256" key="4">
    <source>
        <dbReference type="ARBA" id="ARBA00023172"/>
    </source>
</evidence>
<dbReference type="InterPro" id="IPR011010">
    <property type="entry name" value="DNA_brk_join_enz"/>
</dbReference>